<dbReference type="GO" id="GO:0046872">
    <property type="term" value="F:metal ion binding"/>
    <property type="evidence" value="ECO:0007669"/>
    <property type="project" value="UniProtKB-KW"/>
</dbReference>
<keyword evidence="8" id="KW-0520">NAD</keyword>
<dbReference type="GO" id="GO:0005777">
    <property type="term" value="C:peroxisome"/>
    <property type="evidence" value="ECO:0007669"/>
    <property type="project" value="TreeGrafter"/>
</dbReference>
<dbReference type="GO" id="GO:0006742">
    <property type="term" value="P:NADP+ catabolic process"/>
    <property type="evidence" value="ECO:0007669"/>
    <property type="project" value="TreeGrafter"/>
</dbReference>
<gene>
    <name evidence="12" type="ORF">PLEOSDRAFT_28295</name>
</gene>
<dbReference type="InterPro" id="IPR020084">
    <property type="entry name" value="NUDIX_hydrolase_CS"/>
</dbReference>
<evidence type="ECO:0000256" key="9">
    <source>
        <dbReference type="ARBA" id="ARBA00023679"/>
    </source>
</evidence>
<keyword evidence="5" id="KW-0479">Metal-binding</keyword>
<evidence type="ECO:0000313" key="12">
    <source>
        <dbReference type="EMBL" id="KDQ28273.1"/>
    </source>
</evidence>
<dbReference type="Gene3D" id="3.90.79.10">
    <property type="entry name" value="Nucleoside Triphosphate Pyrophosphohydrolase"/>
    <property type="match status" value="1"/>
</dbReference>
<dbReference type="SUPFAM" id="SSF55811">
    <property type="entry name" value="Nudix"/>
    <property type="match status" value="1"/>
</dbReference>
<evidence type="ECO:0000256" key="10">
    <source>
        <dbReference type="SAM" id="MobiDB-lite"/>
    </source>
</evidence>
<organism evidence="12 13">
    <name type="scientific">Pleurotus ostreatus (strain PC15)</name>
    <name type="common">Oyster mushroom</name>
    <dbReference type="NCBI Taxonomy" id="1137138"/>
    <lineage>
        <taxon>Eukaryota</taxon>
        <taxon>Fungi</taxon>
        <taxon>Dikarya</taxon>
        <taxon>Basidiomycota</taxon>
        <taxon>Agaricomycotina</taxon>
        <taxon>Agaricomycetes</taxon>
        <taxon>Agaricomycetidae</taxon>
        <taxon>Agaricales</taxon>
        <taxon>Pleurotineae</taxon>
        <taxon>Pleurotaceae</taxon>
        <taxon>Pleurotus</taxon>
    </lineage>
</organism>
<dbReference type="PANTHER" id="PTHR42904">
    <property type="entry name" value="NUDIX HYDROLASE, NUDC SUBFAMILY"/>
    <property type="match status" value="1"/>
</dbReference>
<comment type="cofactor">
    <cofactor evidence="2">
        <name>Zn(2+)</name>
        <dbReference type="ChEBI" id="CHEBI:29105"/>
    </cofactor>
</comment>
<comment type="similarity">
    <text evidence="3">Belongs to the Nudix hydrolase family. NudC subfamily.</text>
</comment>
<evidence type="ECO:0000256" key="3">
    <source>
        <dbReference type="ARBA" id="ARBA00009595"/>
    </source>
</evidence>
<dbReference type="CDD" id="cd03429">
    <property type="entry name" value="NUDIX_NADH_pyrophosphatase_Nudt13"/>
    <property type="match status" value="1"/>
</dbReference>
<dbReference type="InterPro" id="IPR050241">
    <property type="entry name" value="NAD-cap_RNA_hydrolase_NudC"/>
</dbReference>
<comment type="catalytic activity">
    <reaction evidence="9">
        <text>a 5'-end NAD(+)-phospho-ribonucleoside in mRNA + H2O = a 5'-end phospho-adenosine-phospho-ribonucleoside in mRNA + beta-nicotinamide D-ribonucleotide + 2 H(+)</text>
        <dbReference type="Rhea" id="RHEA:60876"/>
        <dbReference type="Rhea" id="RHEA-COMP:15698"/>
        <dbReference type="Rhea" id="RHEA-COMP:15719"/>
        <dbReference type="ChEBI" id="CHEBI:14649"/>
        <dbReference type="ChEBI" id="CHEBI:15377"/>
        <dbReference type="ChEBI" id="CHEBI:15378"/>
        <dbReference type="ChEBI" id="CHEBI:144029"/>
        <dbReference type="ChEBI" id="CHEBI:144051"/>
    </reaction>
    <physiologicalReaction direction="left-to-right" evidence="9">
        <dbReference type="Rhea" id="RHEA:60877"/>
    </physiologicalReaction>
</comment>
<evidence type="ECO:0000256" key="8">
    <source>
        <dbReference type="ARBA" id="ARBA00023027"/>
    </source>
</evidence>
<dbReference type="HOGENOM" id="CLU_037162_0_2_1"/>
<evidence type="ECO:0000256" key="5">
    <source>
        <dbReference type="ARBA" id="ARBA00022723"/>
    </source>
</evidence>
<keyword evidence="6" id="KW-0378">Hydrolase</keyword>
<name>A0A067NJN3_PLEO1</name>
<accession>A0A067NJN3</accession>
<dbReference type="OrthoDB" id="10249612at2759"/>
<dbReference type="Proteomes" id="UP000027073">
    <property type="component" value="Unassembled WGS sequence"/>
</dbReference>
<proteinExistence type="inferred from homology"/>
<dbReference type="PANTHER" id="PTHR42904:SF6">
    <property type="entry name" value="NAD-CAPPED RNA HYDROLASE NUDT12"/>
    <property type="match status" value="1"/>
</dbReference>
<dbReference type="InterPro" id="IPR049734">
    <property type="entry name" value="NudC-like_C"/>
</dbReference>
<protein>
    <recommendedName>
        <fullName evidence="4">NAD(+) diphosphatase</fullName>
        <ecNumber evidence="4">3.6.1.22</ecNumber>
    </recommendedName>
</protein>
<dbReference type="GO" id="GO:0019677">
    <property type="term" value="P:NAD+ catabolic process"/>
    <property type="evidence" value="ECO:0007669"/>
    <property type="project" value="TreeGrafter"/>
</dbReference>
<dbReference type="GO" id="GO:0005829">
    <property type="term" value="C:cytosol"/>
    <property type="evidence" value="ECO:0007669"/>
    <property type="project" value="TreeGrafter"/>
</dbReference>
<evidence type="ECO:0000256" key="4">
    <source>
        <dbReference type="ARBA" id="ARBA00012381"/>
    </source>
</evidence>
<dbReference type="PROSITE" id="PS51462">
    <property type="entry name" value="NUDIX"/>
    <property type="match status" value="1"/>
</dbReference>
<evidence type="ECO:0000256" key="2">
    <source>
        <dbReference type="ARBA" id="ARBA00001947"/>
    </source>
</evidence>
<feature type="non-terminal residue" evidence="12">
    <location>
        <position position="1"/>
    </location>
</feature>
<evidence type="ECO:0000256" key="6">
    <source>
        <dbReference type="ARBA" id="ARBA00022801"/>
    </source>
</evidence>
<dbReference type="InterPro" id="IPR015375">
    <property type="entry name" value="NADH_PPase-like_N"/>
</dbReference>
<dbReference type="EMBL" id="KL198008">
    <property type="protein sequence ID" value="KDQ28273.1"/>
    <property type="molecule type" value="Genomic_DNA"/>
</dbReference>
<feature type="domain" description="Nudix hydrolase" evidence="11">
    <location>
        <begin position="240"/>
        <end position="377"/>
    </location>
</feature>
<dbReference type="Gene3D" id="3.90.79.20">
    <property type="match status" value="1"/>
</dbReference>
<feature type="region of interest" description="Disordered" evidence="10">
    <location>
        <begin position="385"/>
        <end position="406"/>
    </location>
</feature>
<dbReference type="AlphaFoldDB" id="A0A067NJN3"/>
<dbReference type="Pfam" id="PF09296">
    <property type="entry name" value="NUDIX-like"/>
    <property type="match status" value="1"/>
</dbReference>
<evidence type="ECO:0000256" key="7">
    <source>
        <dbReference type="ARBA" id="ARBA00022842"/>
    </source>
</evidence>
<keyword evidence="7" id="KW-0460">Magnesium</keyword>
<dbReference type="Pfam" id="PF00293">
    <property type="entry name" value="NUDIX"/>
    <property type="match status" value="1"/>
</dbReference>
<comment type="cofactor">
    <cofactor evidence="1">
        <name>Mg(2+)</name>
        <dbReference type="ChEBI" id="CHEBI:18420"/>
    </cofactor>
</comment>
<dbReference type="InterPro" id="IPR015797">
    <property type="entry name" value="NUDIX_hydrolase-like_dom_sf"/>
</dbReference>
<reference evidence="13" key="1">
    <citation type="journal article" date="2014" name="Proc. Natl. Acad. Sci. U.S.A.">
        <title>Extensive sampling of basidiomycete genomes demonstrates inadequacy of the white-rot/brown-rot paradigm for wood decay fungi.</title>
        <authorList>
            <person name="Riley R."/>
            <person name="Salamov A.A."/>
            <person name="Brown D.W."/>
            <person name="Nagy L.G."/>
            <person name="Floudas D."/>
            <person name="Held B.W."/>
            <person name="Levasseur A."/>
            <person name="Lombard V."/>
            <person name="Morin E."/>
            <person name="Otillar R."/>
            <person name="Lindquist E.A."/>
            <person name="Sun H."/>
            <person name="LaButti K.M."/>
            <person name="Schmutz J."/>
            <person name="Jabbour D."/>
            <person name="Luo H."/>
            <person name="Baker S.E."/>
            <person name="Pisabarro A.G."/>
            <person name="Walton J.D."/>
            <person name="Blanchette R.A."/>
            <person name="Henrissat B."/>
            <person name="Martin F."/>
            <person name="Cullen D."/>
            <person name="Hibbett D.S."/>
            <person name="Grigoriev I.V."/>
        </authorList>
    </citation>
    <scope>NUCLEOTIDE SEQUENCE [LARGE SCALE GENOMIC DNA]</scope>
    <source>
        <strain evidence="13">PC15</strain>
    </source>
</reference>
<evidence type="ECO:0000313" key="13">
    <source>
        <dbReference type="Proteomes" id="UP000027073"/>
    </source>
</evidence>
<dbReference type="VEuPathDB" id="FungiDB:PLEOSDRAFT_28295"/>
<dbReference type="PROSITE" id="PS00893">
    <property type="entry name" value="NUDIX_BOX"/>
    <property type="match status" value="1"/>
</dbReference>
<dbReference type="InParanoid" id="A0A067NJN3"/>
<evidence type="ECO:0000256" key="1">
    <source>
        <dbReference type="ARBA" id="ARBA00001946"/>
    </source>
</evidence>
<sequence length="442" mass="48685">VNMFSGSPLNRLSWLRSSHLFLNAVLPLPTTRWLLFNAGQPLISTKSDPSGKGERRLAYLATQDGELVPVTQPDASGHAPESPLDAVRHRGLPLVFLGLKETHMGSGALPSSDFKDPEPAVANLKGTPYFAMDVADADEGTVQHVLDEAGNRNSEGLKYTWSEPRSVIGFMDAFDAAVYAGGRSMVDWNYRNKFCPGCGSPNYSQWGGWKLSCTTLLPWVDTPGRKPCLTVKGLHNFTHPRTDPVVIMAVIDETGERILLGRNRKFPGKFYSALAGFIEPGESFEDAVVREMWEEAGVQVWNVTYHSGQPWPYPANLMVGYYARADSSKPIRVDLDNELEGGAIGFTPRYARWYTRDEIIAVFNHPTGTGLTARDNKAINDRIDNRDNRAPAANPEVNPPSGNEPPFKMPPETAIAGVLIRDWAFGKVSFDNIDIPLQKGSL</sequence>
<dbReference type="STRING" id="1137138.A0A067NJN3"/>
<dbReference type="FunCoup" id="A0A067NJN3">
    <property type="interactions" value="89"/>
</dbReference>
<dbReference type="InterPro" id="IPR000086">
    <property type="entry name" value="NUDIX_hydrolase_dom"/>
</dbReference>
<dbReference type="GO" id="GO:0035529">
    <property type="term" value="F:NADH pyrophosphatase activity"/>
    <property type="evidence" value="ECO:0007669"/>
    <property type="project" value="TreeGrafter"/>
</dbReference>
<evidence type="ECO:0000259" key="11">
    <source>
        <dbReference type="PROSITE" id="PS51462"/>
    </source>
</evidence>
<dbReference type="EC" id="3.6.1.22" evidence="4"/>